<keyword evidence="2" id="KW-0479">Metal-binding</keyword>
<dbReference type="EMBL" id="LFJN01000041">
    <property type="protein sequence ID" value="KPI35373.1"/>
    <property type="molecule type" value="Genomic_DNA"/>
</dbReference>
<keyword evidence="8" id="KW-1185">Reference proteome</keyword>
<dbReference type="PANTHER" id="PTHR42978:SF5">
    <property type="entry name" value="METALLO-BETA-LACTAMASE DOMAIN-CONTAINING PROTEIN"/>
    <property type="match status" value="1"/>
</dbReference>
<proteinExistence type="inferred from homology"/>
<dbReference type="SMART" id="SM00849">
    <property type="entry name" value="Lactamase_B"/>
    <property type="match status" value="1"/>
</dbReference>
<dbReference type="RefSeq" id="XP_017995336.1">
    <property type="nucleotide sequence ID" value="XM_018150557.1"/>
</dbReference>
<dbReference type="InterPro" id="IPR001279">
    <property type="entry name" value="Metallo-B-lactamas"/>
</dbReference>
<dbReference type="AlphaFoldDB" id="A0A0N1NVU4"/>
<gene>
    <name evidence="7" type="ORF">AB675_9978</name>
</gene>
<accession>A0A0N1NVU4</accession>
<comment type="similarity">
    <text evidence="1">Belongs to the metallo-beta-lactamase superfamily.</text>
</comment>
<dbReference type="Gene3D" id="3.60.15.10">
    <property type="entry name" value="Ribonuclease Z/Hydroxyacylglutathione hydrolase-like"/>
    <property type="match status" value="1"/>
</dbReference>
<feature type="domain" description="Metallo-beta-lactamase" evidence="6">
    <location>
        <begin position="57"/>
        <end position="275"/>
    </location>
</feature>
<sequence length="294" mass="32687">MEPLGGSHANGMQQLNPPPPSNNTVTVRMVDTTSVMKLHAEAFLKPVMPGHEIMTVIDLAFLIENPRLGKKAMFDLGTRKDYWNSPPWTIARIEAAIPGVRIEKDVTEILQEKGMKLSEINDIIWSHSHWDHIGSPYLFPPSTNLCYGKGTGPFPGYPANPNSALNQADFEGRKCIEIDYDMEIGPYPAHDFYGDGSLHLLDTPGHWPGHMCALARTTPDTFLFLGGDICHFAGDFRPSEQLPLPDSIPEEAFGNIEAAAVKRAHKTPGWMAPMRPQTRRHAILQIIDTQTLFL</sequence>
<dbReference type="GeneID" id="28742437"/>
<evidence type="ECO:0000256" key="5">
    <source>
        <dbReference type="SAM" id="MobiDB-lite"/>
    </source>
</evidence>
<protein>
    <recommendedName>
        <fullName evidence="6">Metallo-beta-lactamase domain-containing protein</fullName>
    </recommendedName>
</protein>
<evidence type="ECO:0000259" key="6">
    <source>
        <dbReference type="SMART" id="SM00849"/>
    </source>
</evidence>
<keyword evidence="4" id="KW-0862">Zinc</keyword>
<keyword evidence="3" id="KW-0378">Hydrolase</keyword>
<dbReference type="OrthoDB" id="10250730at2759"/>
<dbReference type="PANTHER" id="PTHR42978">
    <property type="entry name" value="QUORUM-QUENCHING LACTONASE YTNP-RELATED-RELATED"/>
    <property type="match status" value="1"/>
</dbReference>
<feature type="region of interest" description="Disordered" evidence="5">
    <location>
        <begin position="1"/>
        <end position="24"/>
    </location>
</feature>
<name>A0A0N1NVU4_9EURO</name>
<evidence type="ECO:0000256" key="2">
    <source>
        <dbReference type="ARBA" id="ARBA00022723"/>
    </source>
</evidence>
<evidence type="ECO:0000256" key="1">
    <source>
        <dbReference type="ARBA" id="ARBA00007749"/>
    </source>
</evidence>
<evidence type="ECO:0000313" key="7">
    <source>
        <dbReference type="EMBL" id="KPI35373.1"/>
    </source>
</evidence>
<comment type="caution">
    <text evidence="7">The sequence shown here is derived from an EMBL/GenBank/DDBJ whole genome shotgun (WGS) entry which is preliminary data.</text>
</comment>
<evidence type="ECO:0000313" key="8">
    <source>
        <dbReference type="Proteomes" id="UP000038010"/>
    </source>
</evidence>
<dbReference type="GO" id="GO:0046872">
    <property type="term" value="F:metal ion binding"/>
    <property type="evidence" value="ECO:0007669"/>
    <property type="project" value="UniProtKB-KW"/>
</dbReference>
<dbReference type="CDD" id="cd07730">
    <property type="entry name" value="metallo-hydrolase-like_MBL-fold"/>
    <property type="match status" value="1"/>
</dbReference>
<dbReference type="SUPFAM" id="SSF56281">
    <property type="entry name" value="Metallo-hydrolase/oxidoreductase"/>
    <property type="match status" value="1"/>
</dbReference>
<reference evidence="7 8" key="1">
    <citation type="submission" date="2015-06" db="EMBL/GenBank/DDBJ databases">
        <title>Draft genome of the ant-associated black yeast Phialophora attae CBS 131958.</title>
        <authorList>
            <person name="Moreno L.F."/>
            <person name="Stielow B.J."/>
            <person name="de Hoog S."/>
            <person name="Vicente V.A."/>
            <person name="Weiss V.A."/>
            <person name="de Vries M."/>
            <person name="Cruz L.M."/>
            <person name="Souza E.M."/>
        </authorList>
    </citation>
    <scope>NUCLEOTIDE SEQUENCE [LARGE SCALE GENOMIC DNA]</scope>
    <source>
        <strain evidence="7 8">CBS 131958</strain>
    </source>
</reference>
<evidence type="ECO:0000256" key="3">
    <source>
        <dbReference type="ARBA" id="ARBA00022801"/>
    </source>
</evidence>
<dbReference type="GO" id="GO:0016787">
    <property type="term" value="F:hydrolase activity"/>
    <property type="evidence" value="ECO:0007669"/>
    <property type="project" value="UniProtKB-KW"/>
</dbReference>
<evidence type="ECO:0000256" key="4">
    <source>
        <dbReference type="ARBA" id="ARBA00022833"/>
    </source>
</evidence>
<dbReference type="VEuPathDB" id="FungiDB:AB675_9978"/>
<dbReference type="STRING" id="1664694.A0A0N1NVU4"/>
<dbReference type="InterPro" id="IPR036866">
    <property type="entry name" value="RibonucZ/Hydroxyglut_hydro"/>
</dbReference>
<organism evidence="7 8">
    <name type="scientific">Cyphellophora attinorum</name>
    <dbReference type="NCBI Taxonomy" id="1664694"/>
    <lineage>
        <taxon>Eukaryota</taxon>
        <taxon>Fungi</taxon>
        <taxon>Dikarya</taxon>
        <taxon>Ascomycota</taxon>
        <taxon>Pezizomycotina</taxon>
        <taxon>Eurotiomycetes</taxon>
        <taxon>Chaetothyriomycetidae</taxon>
        <taxon>Chaetothyriales</taxon>
        <taxon>Cyphellophoraceae</taxon>
        <taxon>Cyphellophora</taxon>
    </lineage>
</organism>
<dbReference type="Proteomes" id="UP000038010">
    <property type="component" value="Unassembled WGS sequence"/>
</dbReference>
<dbReference type="InterPro" id="IPR051013">
    <property type="entry name" value="MBL_superfamily_lactonases"/>
</dbReference>